<comment type="caution">
    <text evidence="2">The sequence shown here is derived from an EMBL/GenBank/DDBJ whole genome shotgun (WGS) entry which is preliminary data.</text>
</comment>
<protein>
    <submittedName>
        <fullName evidence="2">Uncharacterized protein</fullName>
    </submittedName>
</protein>
<dbReference type="Proteomes" id="UP001528823">
    <property type="component" value="Unassembled WGS sequence"/>
</dbReference>
<reference evidence="2 3" key="1">
    <citation type="submission" date="2022-11" db="EMBL/GenBank/DDBJ databases">
        <title>Spartinivicinus poritis sp. nov., isolated from scleractinian coral Porites lutea.</title>
        <authorList>
            <person name="Zhang G."/>
            <person name="Cai L."/>
            <person name="Wei Q."/>
        </authorList>
    </citation>
    <scope>NUCLEOTIDE SEQUENCE [LARGE SCALE GENOMIC DNA]</scope>
    <source>
        <strain evidence="2 3">A2-2</strain>
    </source>
</reference>
<feature type="signal peptide" evidence="1">
    <location>
        <begin position="1"/>
        <end position="22"/>
    </location>
</feature>
<keyword evidence="1" id="KW-0732">Signal</keyword>
<evidence type="ECO:0000256" key="1">
    <source>
        <dbReference type="SAM" id="SignalP"/>
    </source>
</evidence>
<keyword evidence="3" id="KW-1185">Reference proteome</keyword>
<proteinExistence type="predicted"/>
<evidence type="ECO:0000313" key="2">
    <source>
        <dbReference type="EMBL" id="MDE1464703.1"/>
    </source>
</evidence>
<sequence>MKIKLFFIAISAAALGYQNAHATDVYCVDLQQQQWQQTVDQSGNPVTVQQTAQTGEVNQQQHTYVKLPIQQYHQISQYCQPGQFPQPVNQQSGLPDDLFLLELPSGQSILAPGQTQQHGQRVVYRDFQMVISLQVNPGRMNRVAADINDRHAREISRQLYEINFNLEKVLKTVSEIDYTQQDMVNQLSDIEHQLQSN</sequence>
<accession>A0ABT5UEA0</accession>
<dbReference type="RefSeq" id="WP_274691029.1">
    <property type="nucleotide sequence ID" value="NZ_JAPMOU010000040.1"/>
</dbReference>
<gene>
    <name evidence="2" type="ORF">ORQ98_22315</name>
</gene>
<dbReference type="EMBL" id="JAPMOU010000040">
    <property type="protein sequence ID" value="MDE1464703.1"/>
    <property type="molecule type" value="Genomic_DNA"/>
</dbReference>
<feature type="chain" id="PRO_5046312256" evidence="1">
    <location>
        <begin position="23"/>
        <end position="197"/>
    </location>
</feature>
<organism evidence="2 3">
    <name type="scientific">Spartinivicinus poritis</name>
    <dbReference type="NCBI Taxonomy" id="2994640"/>
    <lineage>
        <taxon>Bacteria</taxon>
        <taxon>Pseudomonadati</taxon>
        <taxon>Pseudomonadota</taxon>
        <taxon>Gammaproteobacteria</taxon>
        <taxon>Oceanospirillales</taxon>
        <taxon>Zooshikellaceae</taxon>
        <taxon>Spartinivicinus</taxon>
    </lineage>
</organism>
<name>A0ABT5UEA0_9GAMM</name>
<evidence type="ECO:0000313" key="3">
    <source>
        <dbReference type="Proteomes" id="UP001528823"/>
    </source>
</evidence>